<keyword evidence="9" id="KW-0560">Oxidoreductase</keyword>
<evidence type="ECO:0000256" key="9">
    <source>
        <dbReference type="ARBA" id="ARBA00023002"/>
    </source>
</evidence>
<keyword evidence="7" id="KW-0256">Endoplasmic reticulum</keyword>
<dbReference type="CDD" id="cd11026">
    <property type="entry name" value="CYP2"/>
    <property type="match status" value="1"/>
</dbReference>
<dbReference type="PRINTS" id="PR00463">
    <property type="entry name" value="EP450I"/>
</dbReference>
<dbReference type="SUPFAM" id="SSF48264">
    <property type="entry name" value="Cytochrome P450"/>
    <property type="match status" value="2"/>
</dbReference>
<keyword evidence="12" id="KW-0472">Membrane</keyword>
<dbReference type="GO" id="GO:0016712">
    <property type="term" value="F:oxidoreductase activity, acting on paired donors, with incorporation or reduction of molecular oxygen, reduced flavin or flavoprotein as one donor, and incorporation of one atom of oxygen"/>
    <property type="evidence" value="ECO:0007669"/>
    <property type="project" value="TreeGrafter"/>
</dbReference>
<dbReference type="InterPro" id="IPR036396">
    <property type="entry name" value="Cyt_P450_sf"/>
</dbReference>
<comment type="similarity">
    <text evidence="4">Belongs to the cytochrome P450 family.</text>
</comment>
<reference evidence="14" key="1">
    <citation type="submission" date="2025-08" db="UniProtKB">
        <authorList>
            <consortium name="Ensembl"/>
        </authorList>
    </citation>
    <scope>IDENTIFICATION</scope>
</reference>
<name>A0A8C5WMA6_9ANUR</name>
<dbReference type="GO" id="GO:0005789">
    <property type="term" value="C:endoplasmic reticulum membrane"/>
    <property type="evidence" value="ECO:0007669"/>
    <property type="project" value="UniProtKB-SubCell"/>
</dbReference>
<feature type="binding site" description="axial binding residue" evidence="13">
    <location>
        <position position="656"/>
    </location>
    <ligand>
        <name>heme</name>
        <dbReference type="ChEBI" id="CHEBI:30413"/>
    </ligand>
    <ligandPart>
        <name>Fe</name>
        <dbReference type="ChEBI" id="CHEBI:18248"/>
    </ligandPart>
</feature>
<dbReference type="PROSITE" id="PS00086">
    <property type="entry name" value="CYTOCHROME_P450"/>
    <property type="match status" value="1"/>
</dbReference>
<evidence type="ECO:0000256" key="13">
    <source>
        <dbReference type="PIRSR" id="PIRSR602401-1"/>
    </source>
</evidence>
<dbReference type="Pfam" id="PF00067">
    <property type="entry name" value="p450"/>
    <property type="match status" value="1"/>
</dbReference>
<evidence type="ECO:0000256" key="7">
    <source>
        <dbReference type="ARBA" id="ARBA00022824"/>
    </source>
</evidence>
<reference evidence="14" key="2">
    <citation type="submission" date="2025-09" db="UniProtKB">
        <authorList>
            <consortium name="Ensembl"/>
        </authorList>
    </citation>
    <scope>IDENTIFICATION</scope>
</reference>
<dbReference type="InterPro" id="IPR017972">
    <property type="entry name" value="Cyt_P450_CS"/>
</dbReference>
<evidence type="ECO:0000256" key="8">
    <source>
        <dbReference type="ARBA" id="ARBA00022848"/>
    </source>
</evidence>
<dbReference type="FunFam" id="1.10.630.10:FF:000001">
    <property type="entry name" value="Cytochrome P450, family 2"/>
    <property type="match status" value="1"/>
</dbReference>
<keyword evidence="10 13" id="KW-0408">Iron</keyword>
<dbReference type="GO" id="GO:0019373">
    <property type="term" value="P:epoxygenase P450 pathway"/>
    <property type="evidence" value="ECO:0007669"/>
    <property type="project" value="TreeGrafter"/>
</dbReference>
<accession>A0A8C5WMA6</accession>
<evidence type="ECO:0008006" key="16">
    <source>
        <dbReference type="Google" id="ProtNLM"/>
    </source>
</evidence>
<dbReference type="InterPro" id="IPR050182">
    <property type="entry name" value="Cytochrome_P450_fam2"/>
</dbReference>
<dbReference type="PANTHER" id="PTHR24300">
    <property type="entry name" value="CYTOCHROME P450 508A4-RELATED"/>
    <property type="match status" value="1"/>
</dbReference>
<comment type="cofactor">
    <cofactor evidence="1 13">
        <name>heme</name>
        <dbReference type="ChEBI" id="CHEBI:30413"/>
    </cofactor>
</comment>
<dbReference type="PRINTS" id="PR00385">
    <property type="entry name" value="P450"/>
</dbReference>
<keyword evidence="5 13" id="KW-0349">Heme</keyword>
<organism evidence="14 15">
    <name type="scientific">Leptobrachium leishanense</name>
    <name type="common">Leishan spiny toad</name>
    <dbReference type="NCBI Taxonomy" id="445787"/>
    <lineage>
        <taxon>Eukaryota</taxon>
        <taxon>Metazoa</taxon>
        <taxon>Chordata</taxon>
        <taxon>Craniata</taxon>
        <taxon>Vertebrata</taxon>
        <taxon>Euteleostomi</taxon>
        <taxon>Amphibia</taxon>
        <taxon>Batrachia</taxon>
        <taxon>Anura</taxon>
        <taxon>Pelobatoidea</taxon>
        <taxon>Megophryidae</taxon>
        <taxon>Leptobrachium</taxon>
    </lineage>
</organism>
<evidence type="ECO:0000256" key="2">
    <source>
        <dbReference type="ARBA" id="ARBA00004174"/>
    </source>
</evidence>
<comment type="subcellular location">
    <subcellularLocation>
        <location evidence="3">Endoplasmic reticulum membrane</location>
        <topology evidence="3">Peripheral membrane protein</topology>
    </subcellularLocation>
    <subcellularLocation>
        <location evidence="2">Microsome membrane</location>
        <topology evidence="2">Peripheral membrane protein</topology>
    </subcellularLocation>
</comment>
<evidence type="ECO:0000256" key="11">
    <source>
        <dbReference type="ARBA" id="ARBA00023033"/>
    </source>
</evidence>
<dbReference type="Ensembl" id="ENSLLET00000050834.1">
    <property type="protein sequence ID" value="ENSLLEP00000048924.1"/>
    <property type="gene ID" value="ENSLLEG00000030795.1"/>
</dbReference>
<dbReference type="GO" id="GO:0005506">
    <property type="term" value="F:iron ion binding"/>
    <property type="evidence" value="ECO:0007669"/>
    <property type="project" value="InterPro"/>
</dbReference>
<evidence type="ECO:0000256" key="12">
    <source>
        <dbReference type="ARBA" id="ARBA00023136"/>
    </source>
</evidence>
<dbReference type="AlphaFoldDB" id="A0A8C5WMA6"/>
<evidence type="ECO:0000256" key="10">
    <source>
        <dbReference type="ARBA" id="ARBA00023004"/>
    </source>
</evidence>
<evidence type="ECO:0000256" key="5">
    <source>
        <dbReference type="ARBA" id="ARBA00022617"/>
    </source>
</evidence>
<evidence type="ECO:0000256" key="6">
    <source>
        <dbReference type="ARBA" id="ARBA00022723"/>
    </source>
</evidence>
<dbReference type="InterPro" id="IPR001128">
    <property type="entry name" value="Cyt_P450"/>
</dbReference>
<dbReference type="Gene3D" id="1.10.630.10">
    <property type="entry name" value="Cytochrome P450"/>
    <property type="match status" value="2"/>
</dbReference>
<evidence type="ECO:0000313" key="14">
    <source>
        <dbReference type="Ensembl" id="ENSLLEP00000048924.1"/>
    </source>
</evidence>
<keyword evidence="6 13" id="KW-0479">Metal-binding</keyword>
<dbReference type="GO" id="GO:0006805">
    <property type="term" value="P:xenobiotic metabolic process"/>
    <property type="evidence" value="ECO:0007669"/>
    <property type="project" value="TreeGrafter"/>
</dbReference>
<dbReference type="FunFam" id="1.10.630.10:FF:000238">
    <property type="entry name" value="Cytochrome P450 2A6"/>
    <property type="match status" value="1"/>
</dbReference>
<dbReference type="GO" id="GO:0008392">
    <property type="term" value="F:arachidonate epoxygenase activity"/>
    <property type="evidence" value="ECO:0007669"/>
    <property type="project" value="TreeGrafter"/>
</dbReference>
<dbReference type="GO" id="GO:0020037">
    <property type="term" value="F:heme binding"/>
    <property type="evidence" value="ECO:0007669"/>
    <property type="project" value="InterPro"/>
</dbReference>
<evidence type="ECO:0000256" key="1">
    <source>
        <dbReference type="ARBA" id="ARBA00001971"/>
    </source>
</evidence>
<keyword evidence="11" id="KW-0503">Monooxygenase</keyword>
<protein>
    <recommendedName>
        <fullName evidence="16">Cytochrome P450</fullName>
    </recommendedName>
</protein>
<dbReference type="GeneTree" id="ENSGT00940000162064"/>
<proteinExistence type="inferred from homology"/>
<dbReference type="InterPro" id="IPR002401">
    <property type="entry name" value="Cyt_P450_E_grp-I"/>
</dbReference>
<evidence type="ECO:0000256" key="4">
    <source>
        <dbReference type="ARBA" id="ARBA00010617"/>
    </source>
</evidence>
<sequence length="711" mass="81887">MFDVGVLVVAVVAFVTFLLALPFVKHVFRRQKMPPGPFALPIIGNLWQLRPGNNVQDLLKLNEKYGPVFTVYFGSRRAVVVAGYQAVKELLIDHGDSVLNRGEIPVFFVILDNKGMSLLNGDKWKQLRHFSLLTLRDFGMGKKNLEEPIQAEAQHMVTYFRNQNQQPVNPANVLTCASSNLLSAILMDMRYEYEDKKWMKNIHNMHKGFNIYASFWGQLYDMFPSLMKRVPGPHQKIFKYLQGLKDGLMENINRHFDSLDPANPRDYVDCFLIRMEQFGEKYGSVYTIYFGPKPVVVLCGYQAVKEALIDQGEEFSNRGAQASTDDFVQGFGVVFSNGERWKQLRRFSLSTLRNFGMGKRTIEERIQEEAQFLVAELRSYKGKSFDPTSLLVQCVSNVISFIVFGSRFEYNNKSLQKLLCLFEATFREMSSSWGQLKEMFPKVMQYVPGPHHRIYKHLENLLEFVSERVKTSQENLDPNTPQNYIDVFLIKMQQENQNPASQFIMRNLLITVLNLFFAGTETVSTTLRHGLLILLKYPEVEEKIVEEIDRVIGHDRSPNIEDRSKMPYTDAVIHEIQRFSDVIPMSVPHAVTKDVTFRGYNIPKGTDVYPLLCSVLRDPTQFATPFKFNPNHFLDEHGQFKKSDAFMPFSTGKRICLGEGLARMELFLFLTTLLQTFKLSSRTQFTEEDIAPKTNGFANYPTPYQLSFIPR</sequence>
<keyword evidence="8" id="KW-0492">Microsome</keyword>
<keyword evidence="15" id="KW-1185">Reference proteome</keyword>
<evidence type="ECO:0000256" key="3">
    <source>
        <dbReference type="ARBA" id="ARBA00004406"/>
    </source>
</evidence>
<dbReference type="PANTHER" id="PTHR24300:SF424">
    <property type="entry name" value="CYTOCHROME P450"/>
    <property type="match status" value="1"/>
</dbReference>
<evidence type="ECO:0000313" key="15">
    <source>
        <dbReference type="Proteomes" id="UP000694569"/>
    </source>
</evidence>
<dbReference type="Proteomes" id="UP000694569">
    <property type="component" value="Unplaced"/>
</dbReference>
<dbReference type="OrthoDB" id="2789670at2759"/>